<reference evidence="8 9" key="1">
    <citation type="journal article" date="2015" name="Fungal Genet. Biol.">
        <title>Evolution of novel wood decay mechanisms in Agaricales revealed by the genome sequences of Fistulina hepatica and Cylindrobasidium torrendii.</title>
        <authorList>
            <person name="Floudas D."/>
            <person name="Held B.W."/>
            <person name="Riley R."/>
            <person name="Nagy L.G."/>
            <person name="Koehler G."/>
            <person name="Ransdell A.S."/>
            <person name="Younus H."/>
            <person name="Chow J."/>
            <person name="Chiniquy J."/>
            <person name="Lipzen A."/>
            <person name="Tritt A."/>
            <person name="Sun H."/>
            <person name="Haridas S."/>
            <person name="LaButti K."/>
            <person name="Ohm R.A."/>
            <person name="Kues U."/>
            <person name="Blanchette R.A."/>
            <person name="Grigoriev I.V."/>
            <person name="Minto R.E."/>
            <person name="Hibbett D.S."/>
        </authorList>
    </citation>
    <scope>NUCLEOTIDE SEQUENCE [LARGE SCALE GENOMIC DNA]</scope>
    <source>
        <strain evidence="8 9">FP15055 ss-10</strain>
    </source>
</reference>
<dbReference type="Pfam" id="PF07690">
    <property type="entry name" value="MFS_1"/>
    <property type="match status" value="1"/>
</dbReference>
<keyword evidence="2" id="KW-0813">Transport</keyword>
<dbReference type="OrthoDB" id="6730379at2759"/>
<evidence type="ECO:0000256" key="5">
    <source>
        <dbReference type="ARBA" id="ARBA00023136"/>
    </source>
</evidence>
<accession>A0A0D7B969</accession>
<feature type="domain" description="Major facilitator superfamily (MFS) profile" evidence="7">
    <location>
        <begin position="21"/>
        <end position="220"/>
    </location>
</feature>
<dbReference type="AlphaFoldDB" id="A0A0D7B969"/>
<sequence length="220" mass="23864">MSSTTASALERRVVRKIDLLLMPVLTVAYGLQFYDKAVLGSASVFGIIDDLGLSTTINGVTSTKRYSTANAAFYYGYIVGVLPIALLLQRLPLVRALAGFIFIWGLVCLLTITVTGYGGLVAQRIFLGITESAVSPGFVALTALWYTKDEQAARLGIWYAATGLFSMFSGVVNYGISHSHGTLATWKYMYIFAGSWTMLWCNAAVRRVRSRASLTKSIGG</sequence>
<feature type="transmembrane region" description="Helical" evidence="6">
    <location>
        <begin position="17"/>
        <end position="34"/>
    </location>
</feature>
<evidence type="ECO:0000256" key="3">
    <source>
        <dbReference type="ARBA" id="ARBA00022692"/>
    </source>
</evidence>
<name>A0A0D7B969_9AGAR</name>
<dbReference type="PANTHER" id="PTHR43791">
    <property type="entry name" value="PERMEASE-RELATED"/>
    <property type="match status" value="1"/>
</dbReference>
<proteinExistence type="predicted"/>
<comment type="subcellular location">
    <subcellularLocation>
        <location evidence="1">Membrane</location>
        <topology evidence="1">Multi-pass membrane protein</topology>
    </subcellularLocation>
</comment>
<dbReference type="InterPro" id="IPR011701">
    <property type="entry name" value="MFS"/>
</dbReference>
<keyword evidence="5 6" id="KW-0472">Membrane</keyword>
<protein>
    <submittedName>
        <fullName evidence="8">MFS general substrate transporter</fullName>
    </submittedName>
</protein>
<dbReference type="InterPro" id="IPR020846">
    <property type="entry name" value="MFS_dom"/>
</dbReference>
<evidence type="ECO:0000256" key="4">
    <source>
        <dbReference type="ARBA" id="ARBA00022989"/>
    </source>
</evidence>
<gene>
    <name evidence="8" type="ORF">CYLTODRAFT_454693</name>
</gene>
<keyword evidence="9" id="KW-1185">Reference proteome</keyword>
<keyword evidence="4 6" id="KW-1133">Transmembrane helix</keyword>
<dbReference type="GO" id="GO:0016020">
    <property type="term" value="C:membrane"/>
    <property type="evidence" value="ECO:0007669"/>
    <property type="project" value="UniProtKB-SubCell"/>
</dbReference>
<dbReference type="PANTHER" id="PTHR43791:SF55">
    <property type="entry name" value="TRANSPORTER, PUTATIVE (AFU_ORTHOLOGUE AFUA_6G01820)-RELATED"/>
    <property type="match status" value="1"/>
</dbReference>
<evidence type="ECO:0000313" key="9">
    <source>
        <dbReference type="Proteomes" id="UP000054007"/>
    </source>
</evidence>
<feature type="transmembrane region" description="Helical" evidence="6">
    <location>
        <begin position="96"/>
        <end position="119"/>
    </location>
</feature>
<feature type="transmembrane region" description="Helical" evidence="6">
    <location>
        <begin position="188"/>
        <end position="205"/>
    </location>
</feature>
<evidence type="ECO:0000259" key="7">
    <source>
        <dbReference type="PROSITE" id="PS50850"/>
    </source>
</evidence>
<dbReference type="SUPFAM" id="SSF103473">
    <property type="entry name" value="MFS general substrate transporter"/>
    <property type="match status" value="1"/>
</dbReference>
<evidence type="ECO:0000256" key="6">
    <source>
        <dbReference type="SAM" id="Phobius"/>
    </source>
</evidence>
<dbReference type="EMBL" id="KN880533">
    <property type="protein sequence ID" value="KIY67143.1"/>
    <property type="molecule type" value="Genomic_DNA"/>
</dbReference>
<evidence type="ECO:0000256" key="1">
    <source>
        <dbReference type="ARBA" id="ARBA00004141"/>
    </source>
</evidence>
<dbReference type="Gene3D" id="1.20.1250.20">
    <property type="entry name" value="MFS general substrate transporter like domains"/>
    <property type="match status" value="1"/>
</dbReference>
<dbReference type="InterPro" id="IPR036259">
    <property type="entry name" value="MFS_trans_sf"/>
</dbReference>
<evidence type="ECO:0000313" key="8">
    <source>
        <dbReference type="EMBL" id="KIY67143.1"/>
    </source>
</evidence>
<keyword evidence="3 6" id="KW-0812">Transmembrane</keyword>
<feature type="transmembrane region" description="Helical" evidence="6">
    <location>
        <begin position="125"/>
        <end position="145"/>
    </location>
</feature>
<dbReference type="Proteomes" id="UP000054007">
    <property type="component" value="Unassembled WGS sequence"/>
</dbReference>
<dbReference type="GO" id="GO:0022857">
    <property type="term" value="F:transmembrane transporter activity"/>
    <property type="evidence" value="ECO:0007669"/>
    <property type="project" value="InterPro"/>
</dbReference>
<dbReference type="PROSITE" id="PS50850">
    <property type="entry name" value="MFS"/>
    <property type="match status" value="1"/>
</dbReference>
<evidence type="ECO:0000256" key="2">
    <source>
        <dbReference type="ARBA" id="ARBA00022448"/>
    </source>
</evidence>
<organism evidence="8 9">
    <name type="scientific">Cylindrobasidium torrendii FP15055 ss-10</name>
    <dbReference type="NCBI Taxonomy" id="1314674"/>
    <lineage>
        <taxon>Eukaryota</taxon>
        <taxon>Fungi</taxon>
        <taxon>Dikarya</taxon>
        <taxon>Basidiomycota</taxon>
        <taxon>Agaricomycotina</taxon>
        <taxon>Agaricomycetes</taxon>
        <taxon>Agaricomycetidae</taxon>
        <taxon>Agaricales</taxon>
        <taxon>Marasmiineae</taxon>
        <taxon>Physalacriaceae</taxon>
        <taxon>Cylindrobasidium</taxon>
    </lineage>
</organism>
<feature type="transmembrane region" description="Helical" evidence="6">
    <location>
        <begin position="157"/>
        <end position="176"/>
    </location>
</feature>
<feature type="transmembrane region" description="Helical" evidence="6">
    <location>
        <begin position="72"/>
        <end position="89"/>
    </location>
</feature>